<dbReference type="RefSeq" id="WP_029084918.1">
    <property type="nucleotide sequence ID" value="NZ_CP088285.1"/>
</dbReference>
<dbReference type="EMBL" id="JAAOLE020000001">
    <property type="protein sequence ID" value="NVI43530.1"/>
    <property type="molecule type" value="Genomic_DNA"/>
</dbReference>
<reference evidence="2" key="1">
    <citation type="submission" date="2020-06" db="EMBL/GenBank/DDBJ databases">
        <title>Whole Genome Sequence of Bradyrhizobium sp. Strain 1S1.</title>
        <authorList>
            <person name="Bromfield E.S.P."/>
            <person name="Cloutier S."/>
        </authorList>
    </citation>
    <scope>NUCLEOTIDE SEQUENCE [LARGE SCALE GENOMIC DNA]</scope>
    <source>
        <strain evidence="2">1S1</strain>
    </source>
</reference>
<proteinExistence type="predicted"/>
<accession>A0A973ZZY1</accession>
<evidence type="ECO:0000313" key="2">
    <source>
        <dbReference type="EMBL" id="NVI43530.1"/>
    </source>
</evidence>
<gene>
    <name evidence="2" type="ORF">HAP48_011295</name>
</gene>
<sequence length="72" mass="7451">MNNPLLWAGVALLVIAAFCLAKTWLQPAGILATVGAVLIVIVVLTVGIPALGGAVGYAFTTIFEMKGDQDHD</sequence>
<keyword evidence="1" id="KW-0472">Membrane</keyword>
<organism evidence="2">
    <name type="scientific">Bradyrhizobium septentrionale</name>
    <dbReference type="NCBI Taxonomy" id="1404411"/>
    <lineage>
        <taxon>Bacteria</taxon>
        <taxon>Pseudomonadati</taxon>
        <taxon>Pseudomonadota</taxon>
        <taxon>Alphaproteobacteria</taxon>
        <taxon>Hyphomicrobiales</taxon>
        <taxon>Nitrobacteraceae</taxon>
        <taxon>Bradyrhizobium</taxon>
    </lineage>
</organism>
<evidence type="ECO:0000256" key="1">
    <source>
        <dbReference type="SAM" id="Phobius"/>
    </source>
</evidence>
<protein>
    <submittedName>
        <fullName evidence="2">Uncharacterized protein</fullName>
    </submittedName>
</protein>
<keyword evidence="1" id="KW-1133">Transmembrane helix</keyword>
<name>A0A973ZZY1_9BRAD</name>
<comment type="caution">
    <text evidence="2">The sequence shown here is derived from an EMBL/GenBank/DDBJ whole genome shotgun (WGS) entry which is preliminary data.</text>
</comment>
<keyword evidence="1" id="KW-0812">Transmembrane</keyword>
<feature type="transmembrane region" description="Helical" evidence="1">
    <location>
        <begin position="31"/>
        <end position="59"/>
    </location>
</feature>
<dbReference type="AlphaFoldDB" id="A0A973ZZY1"/>